<organism evidence="5 6">
    <name type="scientific">Kitasatospora indigofera</name>
    <dbReference type="NCBI Taxonomy" id="67307"/>
    <lineage>
        <taxon>Bacteria</taxon>
        <taxon>Bacillati</taxon>
        <taxon>Actinomycetota</taxon>
        <taxon>Actinomycetes</taxon>
        <taxon>Kitasatosporales</taxon>
        <taxon>Streptomycetaceae</taxon>
        <taxon>Kitasatospora</taxon>
    </lineage>
</organism>
<dbReference type="PROSITE" id="PS50005">
    <property type="entry name" value="TPR"/>
    <property type="match status" value="1"/>
</dbReference>
<dbReference type="Gene3D" id="1.25.40.10">
    <property type="entry name" value="Tetratricopeptide repeat domain"/>
    <property type="match status" value="1"/>
</dbReference>
<dbReference type="EMBL" id="BNBO01000010">
    <property type="protein sequence ID" value="GHH68389.1"/>
    <property type="molecule type" value="Genomic_DNA"/>
</dbReference>
<dbReference type="InterPro" id="IPR013105">
    <property type="entry name" value="TPR_2"/>
</dbReference>
<evidence type="ECO:0000256" key="2">
    <source>
        <dbReference type="ARBA" id="ARBA00022803"/>
    </source>
</evidence>
<feature type="repeat" description="TPR" evidence="3">
    <location>
        <begin position="87"/>
        <end position="120"/>
    </location>
</feature>
<keyword evidence="2 3" id="KW-0802">TPR repeat</keyword>
<sequence length="158" mass="16242">MTGRPEPVIPRQDDGAGYGVQCPLCRLAPAPDSLRCPGCQEDLAPLVHLRLRGRLAYNEGLRLARAGSLGEAVGELERAVRLEPGLVVAWVVLGKAAARRGDRARAAEALGRALRLDPGHPGAEAALTALAAARPAGDRPGGERSGGQAGHASPAADV</sequence>
<evidence type="ECO:0000256" key="3">
    <source>
        <dbReference type="PROSITE-ProRule" id="PRU00339"/>
    </source>
</evidence>
<evidence type="ECO:0000313" key="6">
    <source>
        <dbReference type="Proteomes" id="UP000617734"/>
    </source>
</evidence>
<reference evidence="5" key="1">
    <citation type="journal article" date="2014" name="Int. J. Syst. Evol. Microbiol.">
        <title>Complete genome sequence of Corynebacterium casei LMG S-19264T (=DSM 44701T), isolated from a smear-ripened cheese.</title>
        <authorList>
            <consortium name="US DOE Joint Genome Institute (JGI-PGF)"/>
            <person name="Walter F."/>
            <person name="Albersmeier A."/>
            <person name="Kalinowski J."/>
            <person name="Ruckert C."/>
        </authorList>
    </citation>
    <scope>NUCLEOTIDE SEQUENCE</scope>
    <source>
        <strain evidence="5">JCM 4646</strain>
    </source>
</reference>
<keyword evidence="1" id="KW-0677">Repeat</keyword>
<dbReference type="InterPro" id="IPR011990">
    <property type="entry name" value="TPR-like_helical_dom_sf"/>
</dbReference>
<dbReference type="AlphaFoldDB" id="A0A919FLP5"/>
<evidence type="ECO:0000256" key="4">
    <source>
        <dbReference type="SAM" id="MobiDB-lite"/>
    </source>
</evidence>
<gene>
    <name evidence="5" type="ORF">GCM10018781_25150</name>
</gene>
<dbReference type="Pfam" id="PF07719">
    <property type="entry name" value="TPR_2"/>
    <property type="match status" value="1"/>
</dbReference>
<dbReference type="Proteomes" id="UP000617734">
    <property type="component" value="Unassembled WGS sequence"/>
</dbReference>
<name>A0A919FLP5_9ACTN</name>
<evidence type="ECO:0008006" key="7">
    <source>
        <dbReference type="Google" id="ProtNLM"/>
    </source>
</evidence>
<dbReference type="GeneID" id="95352965"/>
<evidence type="ECO:0000256" key="1">
    <source>
        <dbReference type="ARBA" id="ARBA00022737"/>
    </source>
</evidence>
<accession>A0A919FLP5</accession>
<dbReference type="InterPro" id="IPR019734">
    <property type="entry name" value="TPR_rpt"/>
</dbReference>
<keyword evidence="6" id="KW-1185">Reference proteome</keyword>
<protein>
    <recommendedName>
        <fullName evidence="7">Tetratricopeptide repeat protein</fullName>
    </recommendedName>
</protein>
<feature type="region of interest" description="Disordered" evidence="4">
    <location>
        <begin position="131"/>
        <end position="158"/>
    </location>
</feature>
<dbReference type="RefSeq" id="WP_190210880.1">
    <property type="nucleotide sequence ID" value="NZ_BNBO01000010.1"/>
</dbReference>
<reference evidence="5" key="2">
    <citation type="submission" date="2020-09" db="EMBL/GenBank/DDBJ databases">
        <authorList>
            <person name="Sun Q."/>
            <person name="Ohkuma M."/>
        </authorList>
    </citation>
    <scope>NUCLEOTIDE SEQUENCE</scope>
    <source>
        <strain evidence="5">JCM 4646</strain>
    </source>
</reference>
<comment type="caution">
    <text evidence="5">The sequence shown here is derived from an EMBL/GenBank/DDBJ whole genome shotgun (WGS) entry which is preliminary data.</text>
</comment>
<proteinExistence type="predicted"/>
<dbReference type="SUPFAM" id="SSF48452">
    <property type="entry name" value="TPR-like"/>
    <property type="match status" value="1"/>
</dbReference>
<evidence type="ECO:0000313" key="5">
    <source>
        <dbReference type="EMBL" id="GHH68389.1"/>
    </source>
</evidence>